<dbReference type="RefSeq" id="WP_274051723.1">
    <property type="nucleotide sequence ID" value="NZ_CP059693.1"/>
</dbReference>
<reference evidence="2 3" key="1">
    <citation type="journal article" date="2022" name="Mar. Drugs">
        <title>Bioassay-Guided Fractionation Leads to the Detection of Cholic Acid Generated by the Rare Thalassomonas sp.</title>
        <authorList>
            <person name="Pheiffer F."/>
            <person name="Schneider Y.K."/>
            <person name="Hansen E.H."/>
            <person name="Andersen J.H."/>
            <person name="Isaksson J."/>
            <person name="Busche T."/>
            <person name="R C."/>
            <person name="Kalinowski J."/>
            <person name="Zyl L.V."/>
            <person name="Trindade M."/>
        </authorList>
    </citation>
    <scope>NUCLEOTIDE SEQUENCE [LARGE SCALE GENOMIC DNA]</scope>
    <source>
        <strain evidence="2 3">A5K-61T</strain>
    </source>
</reference>
<name>A0ABY7VDU7_9GAMM</name>
<gene>
    <name evidence="2" type="ORF">H3N35_25775</name>
</gene>
<accession>A0ABY7VDU7</accession>
<proteinExistence type="predicted"/>
<keyword evidence="1" id="KW-1133">Transmembrane helix</keyword>
<keyword evidence="3" id="KW-1185">Reference proteome</keyword>
<evidence type="ECO:0000313" key="2">
    <source>
        <dbReference type="EMBL" id="WDE11572.1"/>
    </source>
</evidence>
<keyword evidence="1" id="KW-0472">Membrane</keyword>
<keyword evidence="1" id="KW-0812">Transmembrane</keyword>
<feature type="transmembrane region" description="Helical" evidence="1">
    <location>
        <begin position="32"/>
        <end position="53"/>
    </location>
</feature>
<evidence type="ECO:0000256" key="1">
    <source>
        <dbReference type="SAM" id="Phobius"/>
    </source>
</evidence>
<dbReference type="Proteomes" id="UP001215231">
    <property type="component" value="Chromosome"/>
</dbReference>
<evidence type="ECO:0000313" key="3">
    <source>
        <dbReference type="Proteomes" id="UP001215231"/>
    </source>
</evidence>
<sequence>MIQCASCRQEIAAEATKYPYCQGYQTWYKNPQYSNCIFLLPFLVFIFWSTGIFTEKDYQTYRDDFSVSEENIVLMPKSQSRLITYRVENNTEYKWKHISYEVIGKHKGKLIAANTDIDYGWVVQPNSESLLTAEVPFMPGASSWEFRIKDLESARY</sequence>
<protein>
    <submittedName>
        <fullName evidence="2">Uncharacterized protein</fullName>
    </submittedName>
</protein>
<dbReference type="EMBL" id="CP059693">
    <property type="protein sequence ID" value="WDE11572.1"/>
    <property type="molecule type" value="Genomic_DNA"/>
</dbReference>
<organism evidence="2 3">
    <name type="scientific">Thalassomonas haliotis</name>
    <dbReference type="NCBI Taxonomy" id="485448"/>
    <lineage>
        <taxon>Bacteria</taxon>
        <taxon>Pseudomonadati</taxon>
        <taxon>Pseudomonadota</taxon>
        <taxon>Gammaproteobacteria</taxon>
        <taxon>Alteromonadales</taxon>
        <taxon>Colwelliaceae</taxon>
        <taxon>Thalassomonas</taxon>
    </lineage>
</organism>